<gene>
    <name evidence="3" type="ORF">IAC85_04970</name>
</gene>
<sequence length="424" mass="49098">MAKKCKKLEEIKVMFKDIEIDFDQIETNELQNFMIIFKGQNDTRIQGKVKHLMSDIIMICFLAILARCDGWDEIAMFAVSKEEWLNKFLELPNGIPSHDTIQRVISLLNPETLYSSCITFLIEKIDSLTKKNKTKDVLSMDGKVTKGSSRNKENTEEIKALNTMSIYSHNYGVSLVQDYIEDKSNEIPMGPELIKKLDLTNCILTADALNTQKDTVIAITEAHGDYVLALKKNQKTFYDDVKDYLDNFDILKEIAKENYAEDVEKSHSKIITRKYYMTSKISWLENKEKWEKLKSIGVEKKTIQSIQTGEVTEENRYFIISFKDDIHSFADAVRKHWGVENNLHAPLDIVFKEDANRTLEKNGARNLGILKRICLAVLKFVQTYYNLSLNKIRFLLSIDFEKEIENVFKLLNTNDIKKLLEKNA</sequence>
<dbReference type="InterPro" id="IPR051698">
    <property type="entry name" value="Transposase_11-like"/>
</dbReference>
<evidence type="ECO:0000313" key="3">
    <source>
        <dbReference type="EMBL" id="HIQ65074.1"/>
    </source>
</evidence>
<dbReference type="Proteomes" id="UP000886725">
    <property type="component" value="Unassembled WGS sequence"/>
</dbReference>
<dbReference type="Pfam" id="PF13808">
    <property type="entry name" value="DDE_Tnp_1_assoc"/>
    <property type="match status" value="1"/>
</dbReference>
<dbReference type="InterPro" id="IPR002559">
    <property type="entry name" value="Transposase_11"/>
</dbReference>
<reference evidence="3" key="1">
    <citation type="submission" date="2020-10" db="EMBL/GenBank/DDBJ databases">
        <authorList>
            <person name="Gilroy R."/>
        </authorList>
    </citation>
    <scope>NUCLEOTIDE SEQUENCE</scope>
    <source>
        <strain evidence="3">CHK165-10780</strain>
    </source>
</reference>
<dbReference type="Pfam" id="PF01609">
    <property type="entry name" value="DDE_Tnp_1"/>
    <property type="match status" value="1"/>
</dbReference>
<reference evidence="3" key="2">
    <citation type="journal article" date="2021" name="PeerJ">
        <title>Extensive microbial diversity within the chicken gut microbiome revealed by metagenomics and culture.</title>
        <authorList>
            <person name="Gilroy R."/>
            <person name="Ravi A."/>
            <person name="Getino M."/>
            <person name="Pursley I."/>
            <person name="Horton D.L."/>
            <person name="Alikhan N.F."/>
            <person name="Baker D."/>
            <person name="Gharbi K."/>
            <person name="Hall N."/>
            <person name="Watson M."/>
            <person name="Adriaenssens E.M."/>
            <person name="Foster-Nyarko E."/>
            <person name="Jarju S."/>
            <person name="Secka A."/>
            <person name="Antonio M."/>
            <person name="Oren A."/>
            <person name="Chaudhuri R.R."/>
            <person name="La Ragione R."/>
            <person name="Hildebrand F."/>
            <person name="Pallen M.J."/>
        </authorList>
    </citation>
    <scope>NUCLEOTIDE SEQUENCE</scope>
    <source>
        <strain evidence="3">CHK165-10780</strain>
    </source>
</reference>
<dbReference type="PANTHER" id="PTHR30298:SF0">
    <property type="entry name" value="PROTEIN YBFL-RELATED"/>
    <property type="match status" value="1"/>
</dbReference>
<dbReference type="PANTHER" id="PTHR30298">
    <property type="entry name" value="H REPEAT-ASSOCIATED PREDICTED TRANSPOSASE"/>
    <property type="match status" value="1"/>
</dbReference>
<organism evidence="3 4">
    <name type="scientific">Candidatus Faecenecus gallistercoris</name>
    <dbReference type="NCBI Taxonomy" id="2840793"/>
    <lineage>
        <taxon>Bacteria</taxon>
        <taxon>Bacillati</taxon>
        <taxon>Bacillota</taxon>
        <taxon>Bacillota incertae sedis</taxon>
        <taxon>Candidatus Faecenecus</taxon>
    </lineage>
</organism>
<protein>
    <submittedName>
        <fullName evidence="3">ISAs1 family transposase</fullName>
    </submittedName>
</protein>
<dbReference type="GO" id="GO:0006313">
    <property type="term" value="P:DNA transposition"/>
    <property type="evidence" value="ECO:0007669"/>
    <property type="project" value="InterPro"/>
</dbReference>
<accession>A0A9D1CLR4</accession>
<evidence type="ECO:0000313" key="4">
    <source>
        <dbReference type="Proteomes" id="UP000886725"/>
    </source>
</evidence>
<dbReference type="GO" id="GO:0004803">
    <property type="term" value="F:transposase activity"/>
    <property type="evidence" value="ECO:0007669"/>
    <property type="project" value="InterPro"/>
</dbReference>
<evidence type="ECO:0000259" key="2">
    <source>
        <dbReference type="Pfam" id="PF13808"/>
    </source>
</evidence>
<dbReference type="GO" id="GO:0003677">
    <property type="term" value="F:DNA binding"/>
    <property type="evidence" value="ECO:0007669"/>
    <property type="project" value="InterPro"/>
</dbReference>
<name>A0A9D1CLR4_9FIRM</name>
<evidence type="ECO:0000259" key="1">
    <source>
        <dbReference type="Pfam" id="PF01609"/>
    </source>
</evidence>
<dbReference type="NCBIfam" id="NF033564">
    <property type="entry name" value="transpos_ISAs1"/>
    <property type="match status" value="1"/>
</dbReference>
<dbReference type="InterPro" id="IPR047647">
    <property type="entry name" value="ISAs1_transpos"/>
</dbReference>
<dbReference type="AlphaFoldDB" id="A0A9D1CLR4"/>
<feature type="domain" description="Transposase IS4-like" evidence="1">
    <location>
        <begin position="135"/>
        <end position="375"/>
    </location>
</feature>
<feature type="domain" description="H repeat-associated protein N-terminal" evidence="2">
    <location>
        <begin position="37"/>
        <end position="119"/>
    </location>
</feature>
<comment type="caution">
    <text evidence="3">The sequence shown here is derived from an EMBL/GenBank/DDBJ whole genome shotgun (WGS) entry which is preliminary data.</text>
</comment>
<dbReference type="InterPro" id="IPR032806">
    <property type="entry name" value="YbfD_N"/>
</dbReference>
<dbReference type="EMBL" id="DVFU01000096">
    <property type="protein sequence ID" value="HIQ65074.1"/>
    <property type="molecule type" value="Genomic_DNA"/>
</dbReference>
<proteinExistence type="predicted"/>